<name>A0A482WB25_ASBVE</name>
<dbReference type="OrthoDB" id="6783558at2759"/>
<dbReference type="EMBL" id="QDEB01008198">
    <property type="protein sequence ID" value="RZC42402.1"/>
    <property type="molecule type" value="Genomic_DNA"/>
</dbReference>
<sequence>MDYLVIPKKKQTPCGHCQDKNTTRCSKCDIGVHVKCFLLFHIKK</sequence>
<reference evidence="1 2" key="1">
    <citation type="submission" date="2017-03" db="EMBL/GenBank/DDBJ databases">
        <title>Genome of the blue death feigning beetle - Asbolus verrucosus.</title>
        <authorList>
            <person name="Rider S.D."/>
        </authorList>
    </citation>
    <scope>NUCLEOTIDE SEQUENCE [LARGE SCALE GENOMIC DNA]</scope>
    <source>
        <strain evidence="1">Butters</strain>
        <tissue evidence="1">Head and leg muscle</tissue>
    </source>
</reference>
<dbReference type="SUPFAM" id="SSF57889">
    <property type="entry name" value="Cysteine-rich domain"/>
    <property type="match status" value="1"/>
</dbReference>
<dbReference type="InterPro" id="IPR046349">
    <property type="entry name" value="C1-like_sf"/>
</dbReference>
<evidence type="ECO:0000313" key="2">
    <source>
        <dbReference type="Proteomes" id="UP000292052"/>
    </source>
</evidence>
<proteinExistence type="predicted"/>
<organism evidence="1 2">
    <name type="scientific">Asbolus verrucosus</name>
    <name type="common">Desert ironclad beetle</name>
    <dbReference type="NCBI Taxonomy" id="1661398"/>
    <lineage>
        <taxon>Eukaryota</taxon>
        <taxon>Metazoa</taxon>
        <taxon>Ecdysozoa</taxon>
        <taxon>Arthropoda</taxon>
        <taxon>Hexapoda</taxon>
        <taxon>Insecta</taxon>
        <taxon>Pterygota</taxon>
        <taxon>Neoptera</taxon>
        <taxon>Endopterygota</taxon>
        <taxon>Coleoptera</taxon>
        <taxon>Polyphaga</taxon>
        <taxon>Cucujiformia</taxon>
        <taxon>Tenebrionidae</taxon>
        <taxon>Pimeliinae</taxon>
        <taxon>Asbolus</taxon>
    </lineage>
</organism>
<dbReference type="Proteomes" id="UP000292052">
    <property type="component" value="Unassembled WGS sequence"/>
</dbReference>
<dbReference type="AlphaFoldDB" id="A0A482WB25"/>
<keyword evidence="2" id="KW-1185">Reference proteome</keyword>
<protein>
    <recommendedName>
        <fullName evidence="3">Phorbol-ester/DAG-type domain-containing protein</fullName>
    </recommendedName>
</protein>
<evidence type="ECO:0000313" key="1">
    <source>
        <dbReference type="EMBL" id="RZC42402.1"/>
    </source>
</evidence>
<accession>A0A482WB25</accession>
<evidence type="ECO:0008006" key="3">
    <source>
        <dbReference type="Google" id="ProtNLM"/>
    </source>
</evidence>
<gene>
    <name evidence="1" type="ORF">BDFB_013235</name>
</gene>
<comment type="caution">
    <text evidence="1">The sequence shown here is derived from an EMBL/GenBank/DDBJ whole genome shotgun (WGS) entry which is preliminary data.</text>
</comment>